<feature type="binding site" evidence="11">
    <location>
        <position position="124"/>
    </location>
    <ligand>
        <name>ATP</name>
        <dbReference type="ChEBI" id="CHEBI:30616"/>
    </ligand>
</feature>
<dbReference type="PRINTS" id="PR01099">
    <property type="entry name" value="HYETHTZKNASE"/>
</dbReference>
<dbReference type="GO" id="GO:0000287">
    <property type="term" value="F:magnesium ion binding"/>
    <property type="evidence" value="ECO:0007669"/>
    <property type="project" value="UniProtKB-UniRule"/>
</dbReference>
<keyword evidence="8 11" id="KW-0067">ATP-binding</keyword>
<keyword evidence="5 11" id="KW-0479">Metal-binding</keyword>
<dbReference type="KEGG" id="msil:METEAL_19560"/>
<comment type="catalytic activity">
    <reaction evidence="1 11">
        <text>5-(2-hydroxyethyl)-4-methylthiazole + ATP = 4-methyl-5-(2-phosphooxyethyl)-thiazole + ADP + H(+)</text>
        <dbReference type="Rhea" id="RHEA:24212"/>
        <dbReference type="ChEBI" id="CHEBI:15378"/>
        <dbReference type="ChEBI" id="CHEBI:17957"/>
        <dbReference type="ChEBI" id="CHEBI:30616"/>
        <dbReference type="ChEBI" id="CHEBI:58296"/>
        <dbReference type="ChEBI" id="CHEBI:456216"/>
        <dbReference type="EC" id="2.7.1.50"/>
    </reaction>
</comment>
<dbReference type="CDD" id="cd01170">
    <property type="entry name" value="THZ_kinase"/>
    <property type="match status" value="1"/>
</dbReference>
<dbReference type="Pfam" id="PF02110">
    <property type="entry name" value="HK"/>
    <property type="match status" value="1"/>
</dbReference>
<dbReference type="PIRSF" id="PIRSF000513">
    <property type="entry name" value="Thz_kinase"/>
    <property type="match status" value="1"/>
</dbReference>
<accession>A0AA48GRQ1</accession>
<reference evidence="13" key="1">
    <citation type="journal article" date="2023" name="Int. J. Syst. Evol. Microbiol.">
        <title>Mesoterricola silvestris gen. nov., sp. nov., Mesoterricola sediminis sp. nov., Geothrix oryzae sp. nov., Geothrix edaphica sp. nov., Geothrix rubra sp. nov., and Geothrix limicola sp. nov., six novel members of Acidobacteriota isolated from soils.</title>
        <authorList>
            <person name="Itoh H."/>
            <person name="Sugisawa Y."/>
            <person name="Mise K."/>
            <person name="Xu Z."/>
            <person name="Kuniyasu M."/>
            <person name="Ushijima N."/>
            <person name="Kawano K."/>
            <person name="Kobayashi E."/>
            <person name="Shiratori Y."/>
            <person name="Masuda Y."/>
            <person name="Senoo K."/>
        </authorList>
    </citation>
    <scope>NUCLEOTIDE SEQUENCE [LARGE SCALE GENOMIC DNA]</scope>
    <source>
        <strain evidence="13">W79</strain>
    </source>
</reference>
<evidence type="ECO:0000313" key="12">
    <source>
        <dbReference type="EMBL" id="BDU72782.1"/>
    </source>
</evidence>
<proteinExistence type="inferred from homology"/>
<comment type="cofactor">
    <cofactor evidence="2 11">
        <name>Mg(2+)</name>
        <dbReference type="ChEBI" id="CHEBI:18420"/>
    </cofactor>
</comment>
<evidence type="ECO:0000256" key="8">
    <source>
        <dbReference type="ARBA" id="ARBA00022840"/>
    </source>
</evidence>
<protein>
    <recommendedName>
        <fullName evidence="11">Hydroxyethylthiazole kinase</fullName>
        <ecNumber evidence="11">2.7.1.50</ecNumber>
    </recommendedName>
    <alternativeName>
        <fullName evidence="11">4-methyl-5-beta-hydroxyethylthiazole kinase</fullName>
        <shortName evidence="11">TH kinase</shortName>
        <shortName evidence="11">Thz kinase</shortName>
    </alternativeName>
</protein>
<dbReference type="SUPFAM" id="SSF53613">
    <property type="entry name" value="Ribokinase-like"/>
    <property type="match status" value="1"/>
</dbReference>
<gene>
    <name evidence="11 12" type="primary">thiM</name>
    <name evidence="12" type="ORF">METEAL_19560</name>
</gene>
<evidence type="ECO:0000313" key="13">
    <source>
        <dbReference type="Proteomes" id="UP001238179"/>
    </source>
</evidence>
<evidence type="ECO:0000256" key="2">
    <source>
        <dbReference type="ARBA" id="ARBA00001946"/>
    </source>
</evidence>
<keyword evidence="7 11" id="KW-0418">Kinase</keyword>
<dbReference type="NCBIfam" id="TIGR00694">
    <property type="entry name" value="thiM"/>
    <property type="match status" value="1"/>
</dbReference>
<dbReference type="GO" id="GO:0009228">
    <property type="term" value="P:thiamine biosynthetic process"/>
    <property type="evidence" value="ECO:0007669"/>
    <property type="project" value="UniProtKB-KW"/>
</dbReference>
<feature type="binding site" evidence="11">
    <location>
        <position position="170"/>
    </location>
    <ligand>
        <name>ATP</name>
        <dbReference type="ChEBI" id="CHEBI:30616"/>
    </ligand>
</feature>
<dbReference type="GO" id="GO:0004417">
    <property type="term" value="F:hydroxyethylthiazole kinase activity"/>
    <property type="evidence" value="ECO:0007669"/>
    <property type="project" value="UniProtKB-UniRule"/>
</dbReference>
<comment type="pathway">
    <text evidence="3 11">Cofactor biosynthesis; thiamine diphosphate biosynthesis; 4-methyl-5-(2-phosphoethyl)-thiazole from 5-(2-hydroxyethyl)-4-methylthiazole: step 1/1.</text>
</comment>
<dbReference type="EMBL" id="AP027080">
    <property type="protein sequence ID" value="BDU72782.1"/>
    <property type="molecule type" value="Genomic_DNA"/>
</dbReference>
<dbReference type="Gene3D" id="3.40.1190.20">
    <property type="match status" value="1"/>
</dbReference>
<evidence type="ECO:0000256" key="7">
    <source>
        <dbReference type="ARBA" id="ARBA00022777"/>
    </source>
</evidence>
<evidence type="ECO:0000256" key="11">
    <source>
        <dbReference type="HAMAP-Rule" id="MF_00228"/>
    </source>
</evidence>
<feature type="binding site" evidence="11">
    <location>
        <position position="196"/>
    </location>
    <ligand>
        <name>substrate</name>
    </ligand>
</feature>
<dbReference type="NCBIfam" id="NF006830">
    <property type="entry name" value="PRK09355.1"/>
    <property type="match status" value="1"/>
</dbReference>
<comment type="function">
    <text evidence="11">Catalyzes the phosphorylation of the hydroxyl group of 4-methyl-5-beta-hydroxyethylthiazole (THZ).</text>
</comment>
<organism evidence="12 13">
    <name type="scientific">Mesoterricola silvestris</name>
    <dbReference type="NCBI Taxonomy" id="2927979"/>
    <lineage>
        <taxon>Bacteria</taxon>
        <taxon>Pseudomonadati</taxon>
        <taxon>Acidobacteriota</taxon>
        <taxon>Holophagae</taxon>
        <taxon>Holophagales</taxon>
        <taxon>Holophagaceae</taxon>
        <taxon>Mesoterricola</taxon>
    </lineage>
</organism>
<evidence type="ECO:0000256" key="4">
    <source>
        <dbReference type="ARBA" id="ARBA00022679"/>
    </source>
</evidence>
<evidence type="ECO:0000256" key="9">
    <source>
        <dbReference type="ARBA" id="ARBA00022842"/>
    </source>
</evidence>
<sequence>MPASEALNAWEALTAVRAQSPVVHNITNYVVMNTTANALLALGASPVMAHAEEEMEDMVGISAALVLNIGTLSREWVKAMFLAAEHATRRGIPIVLDPVGAGATRYRTGTVRDFLAAFRPAIIRGNASEIMAIRGAGAGTKGVDSLDASQDAVSAARAIYEAHGSVVCISGATDYIIGDRSLRIHNGHPLMTRVTGLGCTASALCGAFAAITPDPVLAAAQAMAVMGVCGEIAAAKADGPGTLQLHFLDALHRLSEADIKGRLRAEVA</sequence>
<dbReference type="EC" id="2.7.1.50" evidence="11"/>
<evidence type="ECO:0000256" key="3">
    <source>
        <dbReference type="ARBA" id="ARBA00004868"/>
    </source>
</evidence>
<evidence type="ECO:0000256" key="5">
    <source>
        <dbReference type="ARBA" id="ARBA00022723"/>
    </source>
</evidence>
<dbReference type="GO" id="GO:0009229">
    <property type="term" value="P:thiamine diphosphate biosynthetic process"/>
    <property type="evidence" value="ECO:0007669"/>
    <property type="project" value="UniProtKB-UniRule"/>
</dbReference>
<dbReference type="GO" id="GO:0005524">
    <property type="term" value="F:ATP binding"/>
    <property type="evidence" value="ECO:0007669"/>
    <property type="project" value="UniProtKB-UniRule"/>
</dbReference>
<dbReference type="InterPro" id="IPR029056">
    <property type="entry name" value="Ribokinase-like"/>
</dbReference>
<feature type="binding site" evidence="11">
    <location>
        <position position="48"/>
    </location>
    <ligand>
        <name>substrate</name>
    </ligand>
</feature>
<dbReference type="InterPro" id="IPR000417">
    <property type="entry name" value="Hyethyz_kinase"/>
</dbReference>
<dbReference type="HAMAP" id="MF_00228">
    <property type="entry name" value="Thz_kinase"/>
    <property type="match status" value="1"/>
</dbReference>
<keyword evidence="9 11" id="KW-0460">Magnesium</keyword>
<dbReference type="Proteomes" id="UP001238179">
    <property type="component" value="Chromosome"/>
</dbReference>
<keyword evidence="13" id="KW-1185">Reference proteome</keyword>
<dbReference type="RefSeq" id="WP_316415694.1">
    <property type="nucleotide sequence ID" value="NZ_AP027080.1"/>
</dbReference>
<evidence type="ECO:0000256" key="1">
    <source>
        <dbReference type="ARBA" id="ARBA00001771"/>
    </source>
</evidence>
<keyword evidence="10 11" id="KW-0784">Thiamine biosynthesis</keyword>
<keyword evidence="4 11" id="KW-0808">Transferase</keyword>
<evidence type="ECO:0000256" key="6">
    <source>
        <dbReference type="ARBA" id="ARBA00022741"/>
    </source>
</evidence>
<comment type="similarity">
    <text evidence="11">Belongs to the Thz kinase family.</text>
</comment>
<dbReference type="AlphaFoldDB" id="A0AA48GRQ1"/>
<evidence type="ECO:0000256" key="10">
    <source>
        <dbReference type="ARBA" id="ARBA00022977"/>
    </source>
</evidence>
<keyword evidence="6 11" id="KW-0547">Nucleotide-binding</keyword>
<name>A0AA48GRQ1_9BACT</name>